<evidence type="ECO:0000313" key="6">
    <source>
        <dbReference type="Proteomes" id="UP000662770"/>
    </source>
</evidence>
<keyword evidence="6" id="KW-1185">Reference proteome</keyword>
<dbReference type="Pfam" id="PF00106">
    <property type="entry name" value="adh_short"/>
    <property type="match status" value="1"/>
</dbReference>
<reference evidence="5 6" key="1">
    <citation type="submission" date="2021-03" db="EMBL/GenBank/DDBJ databases">
        <title>Novel species identification of genus Shewanella.</title>
        <authorList>
            <person name="Liu G."/>
            <person name="Zhang Q."/>
        </authorList>
    </citation>
    <scope>NUCLEOTIDE SEQUENCE [LARGE SCALE GENOMIC DNA]</scope>
    <source>
        <strain evidence="5 6">FJAT-51800</strain>
    </source>
</reference>
<accession>A0ABX7QM73</accession>
<evidence type="ECO:0000256" key="2">
    <source>
        <dbReference type="ARBA" id="ARBA00022857"/>
    </source>
</evidence>
<evidence type="ECO:0000256" key="1">
    <source>
        <dbReference type="ARBA" id="ARBA00006484"/>
    </source>
</evidence>
<name>A0ABX7QM73_9GAMM</name>
<dbReference type="InterPro" id="IPR036291">
    <property type="entry name" value="NAD(P)-bd_dom_sf"/>
</dbReference>
<keyword evidence="2" id="KW-0521">NADP</keyword>
<organism evidence="5 6">
    <name type="scientific">Shewanella avicenniae</name>
    <dbReference type="NCBI Taxonomy" id="2814294"/>
    <lineage>
        <taxon>Bacteria</taxon>
        <taxon>Pseudomonadati</taxon>
        <taxon>Pseudomonadota</taxon>
        <taxon>Gammaproteobacteria</taxon>
        <taxon>Alteromonadales</taxon>
        <taxon>Shewanellaceae</taxon>
        <taxon>Shewanella</taxon>
    </lineage>
</organism>
<dbReference type="PROSITE" id="PS00061">
    <property type="entry name" value="ADH_SHORT"/>
    <property type="match status" value="1"/>
</dbReference>
<dbReference type="InterPro" id="IPR002347">
    <property type="entry name" value="SDR_fam"/>
</dbReference>
<dbReference type="CDD" id="cd05324">
    <property type="entry name" value="carb_red_PTCR-like_SDR_c"/>
    <property type="match status" value="1"/>
</dbReference>
<dbReference type="InterPro" id="IPR045313">
    <property type="entry name" value="CBR1-like"/>
</dbReference>
<dbReference type="PANTHER" id="PTHR43490">
    <property type="entry name" value="(+)-NEOMENTHOL DEHYDROGENASE"/>
    <property type="match status" value="1"/>
</dbReference>
<evidence type="ECO:0000313" key="5">
    <source>
        <dbReference type="EMBL" id="QSX32107.1"/>
    </source>
</evidence>
<gene>
    <name evidence="5" type="ORF">JYB87_09930</name>
</gene>
<dbReference type="InterPro" id="IPR020904">
    <property type="entry name" value="Sc_DH/Rdtase_CS"/>
</dbReference>
<dbReference type="PANTHER" id="PTHR43490:SF99">
    <property type="entry name" value="SHORT-CHAIN DEHYDROGENASE_REDUCTASE"/>
    <property type="match status" value="1"/>
</dbReference>
<dbReference type="PRINTS" id="PR00080">
    <property type="entry name" value="SDRFAMILY"/>
</dbReference>
<evidence type="ECO:0000256" key="3">
    <source>
        <dbReference type="ARBA" id="ARBA00023002"/>
    </source>
</evidence>
<dbReference type="SUPFAM" id="SSF51735">
    <property type="entry name" value="NAD(P)-binding Rossmann-fold domains"/>
    <property type="match status" value="1"/>
</dbReference>
<protein>
    <submittedName>
        <fullName evidence="5">SDR family oxidoreductase</fullName>
    </submittedName>
</protein>
<dbReference type="Proteomes" id="UP000662770">
    <property type="component" value="Chromosome"/>
</dbReference>
<dbReference type="Gene3D" id="3.40.50.720">
    <property type="entry name" value="NAD(P)-binding Rossmann-like Domain"/>
    <property type="match status" value="1"/>
</dbReference>
<keyword evidence="3" id="KW-0560">Oxidoreductase</keyword>
<dbReference type="EMBL" id="CP071503">
    <property type="protein sequence ID" value="QSX32107.1"/>
    <property type="molecule type" value="Genomic_DNA"/>
</dbReference>
<sequence>MTVTHKIALITGANKGIGFEIATQLGLAGIIVYVGARSEERGATAVAKLQEKGIDARFVKVDLHDYSSIAQAASHISLQSGSLDILVNNAGIIDAEDGAPSVTSIETVKRTFETNFYGTLAVTQAMLPLLKQSNAGRIVNISSGLGSMALNEDPTWEFAETKLIGYNASKAAVNMLTIQLAWELKDTAIKVNAANPNFTDTELVPGAVGGRPIAEGAKTAIALALIDEQGPSGKFYEDFATDELAPW</sequence>
<dbReference type="PRINTS" id="PR00081">
    <property type="entry name" value="GDHRDH"/>
</dbReference>
<comment type="similarity">
    <text evidence="1 4">Belongs to the short-chain dehydrogenases/reductases (SDR) family.</text>
</comment>
<evidence type="ECO:0000256" key="4">
    <source>
        <dbReference type="RuleBase" id="RU000363"/>
    </source>
</evidence>
<proteinExistence type="inferred from homology"/>
<dbReference type="RefSeq" id="WP_207353352.1">
    <property type="nucleotide sequence ID" value="NZ_CP071503.1"/>
</dbReference>